<dbReference type="Pfam" id="PF00789">
    <property type="entry name" value="UBX"/>
    <property type="match status" value="1"/>
</dbReference>
<dbReference type="InterPro" id="IPR029071">
    <property type="entry name" value="Ubiquitin-like_domsf"/>
</dbReference>
<keyword evidence="1" id="KW-0175">Coiled coil</keyword>
<dbReference type="KEGG" id="ehx:EMIHUDRAFT_201263"/>
<dbReference type="InterPro" id="IPR006577">
    <property type="entry name" value="UAS"/>
</dbReference>
<name>A0A0D3KME7_EMIH1</name>
<keyword evidence="4" id="KW-1185">Reference proteome</keyword>
<dbReference type="InterPro" id="IPR036249">
    <property type="entry name" value="Thioredoxin-like_sf"/>
</dbReference>
<dbReference type="PANTHER" id="PTHR23322:SF1">
    <property type="entry name" value="FAS-ASSOCIATED FACTOR 2"/>
    <property type="match status" value="1"/>
</dbReference>
<evidence type="ECO:0000259" key="2">
    <source>
        <dbReference type="SMART" id="SM00594"/>
    </source>
</evidence>
<evidence type="ECO:0000313" key="3">
    <source>
        <dbReference type="EnsemblProtists" id="EOD36932"/>
    </source>
</evidence>
<evidence type="ECO:0000313" key="4">
    <source>
        <dbReference type="Proteomes" id="UP000013827"/>
    </source>
</evidence>
<dbReference type="PaxDb" id="2903-EOD36932"/>
<proteinExistence type="predicted"/>
<dbReference type="GO" id="GO:0005783">
    <property type="term" value="C:endoplasmic reticulum"/>
    <property type="evidence" value="ECO:0007669"/>
    <property type="project" value="TreeGrafter"/>
</dbReference>
<dbReference type="Pfam" id="PF14555">
    <property type="entry name" value="UBA_4"/>
    <property type="match status" value="1"/>
</dbReference>
<organism evidence="3 4">
    <name type="scientific">Emiliania huxleyi (strain CCMP1516)</name>
    <dbReference type="NCBI Taxonomy" id="280463"/>
    <lineage>
        <taxon>Eukaryota</taxon>
        <taxon>Haptista</taxon>
        <taxon>Haptophyta</taxon>
        <taxon>Prymnesiophyceae</taxon>
        <taxon>Isochrysidales</taxon>
        <taxon>Noelaerhabdaceae</taxon>
        <taxon>Emiliania</taxon>
    </lineage>
</organism>
<dbReference type="GO" id="GO:0036503">
    <property type="term" value="P:ERAD pathway"/>
    <property type="evidence" value="ECO:0007669"/>
    <property type="project" value="TreeGrafter"/>
</dbReference>
<dbReference type="InterPro" id="IPR001012">
    <property type="entry name" value="UBX_dom"/>
</dbReference>
<dbReference type="SUPFAM" id="SSF52833">
    <property type="entry name" value="Thioredoxin-like"/>
    <property type="match status" value="1"/>
</dbReference>
<accession>A0A0D3KME7</accession>
<dbReference type="GO" id="GO:0043130">
    <property type="term" value="F:ubiquitin binding"/>
    <property type="evidence" value="ECO:0007669"/>
    <property type="project" value="TreeGrafter"/>
</dbReference>
<dbReference type="EnsemblProtists" id="EOD36932">
    <property type="protein sequence ID" value="EOD36932"/>
    <property type="gene ID" value="EMIHUDRAFT_201263"/>
</dbReference>
<dbReference type="AlphaFoldDB" id="A0A0D3KME7"/>
<dbReference type="SUPFAM" id="SSF54236">
    <property type="entry name" value="Ubiquitin-like"/>
    <property type="match status" value="1"/>
</dbReference>
<dbReference type="GeneID" id="17282202"/>
<dbReference type="PANTHER" id="PTHR23322">
    <property type="entry name" value="FAS-ASSOCIATED PROTEIN"/>
    <property type="match status" value="1"/>
</dbReference>
<feature type="domain" description="UAS" evidence="2">
    <location>
        <begin position="66"/>
        <end position="188"/>
    </location>
</feature>
<dbReference type="Proteomes" id="UP000013827">
    <property type="component" value="Unassembled WGS sequence"/>
</dbReference>
<dbReference type="InterPro" id="IPR050730">
    <property type="entry name" value="UBX_domain-protein"/>
</dbReference>
<reference evidence="4" key="1">
    <citation type="journal article" date="2013" name="Nature">
        <title>Pan genome of the phytoplankton Emiliania underpins its global distribution.</title>
        <authorList>
            <person name="Read B.A."/>
            <person name="Kegel J."/>
            <person name="Klute M.J."/>
            <person name="Kuo A."/>
            <person name="Lefebvre S.C."/>
            <person name="Maumus F."/>
            <person name="Mayer C."/>
            <person name="Miller J."/>
            <person name="Monier A."/>
            <person name="Salamov A."/>
            <person name="Young J."/>
            <person name="Aguilar M."/>
            <person name="Claverie J.M."/>
            <person name="Frickenhaus S."/>
            <person name="Gonzalez K."/>
            <person name="Herman E.K."/>
            <person name="Lin Y.C."/>
            <person name="Napier J."/>
            <person name="Ogata H."/>
            <person name="Sarno A.F."/>
            <person name="Shmutz J."/>
            <person name="Schroeder D."/>
            <person name="de Vargas C."/>
            <person name="Verret F."/>
            <person name="von Dassow P."/>
            <person name="Valentin K."/>
            <person name="Van de Peer Y."/>
            <person name="Wheeler G."/>
            <person name="Dacks J.B."/>
            <person name="Delwiche C.F."/>
            <person name="Dyhrman S.T."/>
            <person name="Glockner G."/>
            <person name="John U."/>
            <person name="Richards T."/>
            <person name="Worden A.Z."/>
            <person name="Zhang X."/>
            <person name="Grigoriev I.V."/>
            <person name="Allen A.E."/>
            <person name="Bidle K."/>
            <person name="Borodovsky M."/>
            <person name="Bowler C."/>
            <person name="Brownlee C."/>
            <person name="Cock J.M."/>
            <person name="Elias M."/>
            <person name="Gladyshev V.N."/>
            <person name="Groth M."/>
            <person name="Guda C."/>
            <person name="Hadaegh A."/>
            <person name="Iglesias-Rodriguez M.D."/>
            <person name="Jenkins J."/>
            <person name="Jones B.M."/>
            <person name="Lawson T."/>
            <person name="Leese F."/>
            <person name="Lindquist E."/>
            <person name="Lobanov A."/>
            <person name="Lomsadze A."/>
            <person name="Malik S.B."/>
            <person name="Marsh M.E."/>
            <person name="Mackinder L."/>
            <person name="Mock T."/>
            <person name="Mueller-Roeber B."/>
            <person name="Pagarete A."/>
            <person name="Parker M."/>
            <person name="Probert I."/>
            <person name="Quesneville H."/>
            <person name="Raines C."/>
            <person name="Rensing S.A."/>
            <person name="Riano-Pachon D.M."/>
            <person name="Richier S."/>
            <person name="Rokitta S."/>
            <person name="Shiraiwa Y."/>
            <person name="Soanes D.M."/>
            <person name="van der Giezen M."/>
            <person name="Wahlund T.M."/>
            <person name="Williams B."/>
            <person name="Wilson W."/>
            <person name="Wolfe G."/>
            <person name="Wurch L.L."/>
        </authorList>
    </citation>
    <scope>NUCLEOTIDE SEQUENCE</scope>
</reference>
<dbReference type="SMART" id="SM00594">
    <property type="entry name" value="UAS"/>
    <property type="match status" value="1"/>
</dbReference>
<protein>
    <recommendedName>
        <fullName evidence="2">UAS domain-containing protein</fullName>
    </recommendedName>
</protein>
<evidence type="ECO:0000256" key="1">
    <source>
        <dbReference type="ARBA" id="ARBA00023054"/>
    </source>
</evidence>
<dbReference type="Gene3D" id="1.10.8.10">
    <property type="entry name" value="DNA helicase RuvA subunit, C-terminal domain"/>
    <property type="match status" value="1"/>
</dbReference>
<dbReference type="Gene3D" id="3.10.20.90">
    <property type="entry name" value="Phosphatidylinositol 3-kinase Catalytic Subunit, Chain A, domain 1"/>
    <property type="match status" value="1"/>
</dbReference>
<dbReference type="RefSeq" id="XP_005789361.1">
    <property type="nucleotide sequence ID" value="XM_005789304.1"/>
</dbReference>
<dbReference type="HOGENOM" id="CLU_971257_0_0_1"/>
<sequence>MAASEVAAITGLSEEASQSLLDAAGGNLEVAVQLHFDQEDSAAGSSLPGFSHLRLLFVGLGRLLQRTGLLSLELHGETHPRFFRGSCSEALSRARREAKFCLVYLHSAAHPAAASTCDELIANALFAAFVDENFVFWVADDATADGRAVRQALRPRELPTLVVLAQAEGAGRGRGAQALAQVAGVRLRDVDGTVAALSETLQTWAPLLEEAREELTARADQAREEAEAPLQAVVDWVEASDPDGEEFGLASSYPRKEFGRELRGSSLSELGLHPSSTLFTRELSDSD</sequence>
<dbReference type="CDD" id="cd01767">
    <property type="entry name" value="UBX"/>
    <property type="match status" value="1"/>
</dbReference>
<dbReference type="eggNOG" id="KOG1363">
    <property type="taxonomic scope" value="Eukaryota"/>
</dbReference>
<reference evidence="3" key="2">
    <citation type="submission" date="2024-10" db="UniProtKB">
        <authorList>
            <consortium name="EnsemblProtists"/>
        </authorList>
    </citation>
    <scope>IDENTIFICATION</scope>
</reference>
<dbReference type="Gene3D" id="3.40.30.10">
    <property type="entry name" value="Glutaredoxin"/>
    <property type="match status" value="1"/>
</dbReference>